<protein>
    <submittedName>
        <fullName evidence="1">Uncharacterized protein</fullName>
    </submittedName>
</protein>
<dbReference type="Proteomes" id="UP000002217">
    <property type="component" value="Chromosome"/>
</dbReference>
<dbReference type="HOGENOM" id="CLU_2698592_0_0_9"/>
<reference evidence="1 2" key="1">
    <citation type="journal article" date="2009" name="Stand. Genomic Sci.">
        <title>Complete genome sequence of Desulfotomaculum acetoxidans type strain (5575).</title>
        <authorList>
            <person name="Spring S."/>
            <person name="Lapidus A."/>
            <person name="Schroder M."/>
            <person name="Gleim D."/>
            <person name="Sims D."/>
            <person name="Meincke L."/>
            <person name="Glavina Del Rio T."/>
            <person name="Tice H."/>
            <person name="Copeland A."/>
            <person name="Cheng J.F."/>
            <person name="Lucas S."/>
            <person name="Chen F."/>
            <person name="Nolan M."/>
            <person name="Bruce D."/>
            <person name="Goodwin L."/>
            <person name="Pitluck S."/>
            <person name="Ivanova N."/>
            <person name="Mavromatis K."/>
            <person name="Mikhailova N."/>
            <person name="Pati A."/>
            <person name="Chen A."/>
            <person name="Palaniappan K."/>
            <person name="Land M."/>
            <person name="Hauser L."/>
            <person name="Chang Y.J."/>
            <person name="Jeffries C.D."/>
            <person name="Chain P."/>
            <person name="Saunders E."/>
            <person name="Brettin T."/>
            <person name="Detter J.C."/>
            <person name="Goker M."/>
            <person name="Bristow J."/>
            <person name="Eisen J.A."/>
            <person name="Markowitz V."/>
            <person name="Hugenholtz P."/>
            <person name="Kyrpides N.C."/>
            <person name="Klenk H.P."/>
            <person name="Han C."/>
        </authorList>
    </citation>
    <scope>NUCLEOTIDE SEQUENCE [LARGE SCALE GENOMIC DNA]</scope>
    <source>
        <strain evidence="2">ATCC 49208 / DSM 771 / VKM B-1644</strain>
    </source>
</reference>
<dbReference type="KEGG" id="dae:Dtox_3321"/>
<dbReference type="STRING" id="485916.Dtox_3321"/>
<evidence type="ECO:0000313" key="1">
    <source>
        <dbReference type="EMBL" id="ACV64052.1"/>
    </source>
</evidence>
<sequence length="73" mass="8721">MVFTISVSLNEEIMRGDVASLPDHFEFFMLKPPECKFRWFLYFTKIAYFDIPNCFCDIINKAWIWFHESAGLC</sequence>
<dbReference type="EMBL" id="CP001720">
    <property type="protein sequence ID" value="ACV64052.1"/>
    <property type="molecule type" value="Genomic_DNA"/>
</dbReference>
<evidence type="ECO:0000313" key="2">
    <source>
        <dbReference type="Proteomes" id="UP000002217"/>
    </source>
</evidence>
<organism evidence="1 2">
    <name type="scientific">Desulfofarcimen acetoxidans (strain ATCC 49208 / DSM 771 / KCTC 5769 / VKM B-1644 / 5575)</name>
    <name type="common">Desulfotomaculum acetoxidans</name>
    <dbReference type="NCBI Taxonomy" id="485916"/>
    <lineage>
        <taxon>Bacteria</taxon>
        <taxon>Bacillati</taxon>
        <taxon>Bacillota</taxon>
        <taxon>Clostridia</taxon>
        <taxon>Eubacteriales</taxon>
        <taxon>Peptococcaceae</taxon>
        <taxon>Desulfofarcimen</taxon>
    </lineage>
</organism>
<dbReference type="AlphaFoldDB" id="C8W5Q2"/>
<gene>
    <name evidence="1" type="ordered locus">Dtox_3321</name>
</gene>
<name>C8W5Q2_DESAS</name>
<accession>C8W5Q2</accession>
<keyword evidence="2" id="KW-1185">Reference proteome</keyword>
<proteinExistence type="predicted"/>